<dbReference type="EMBL" id="JAKVPY010000009">
    <property type="protein sequence ID" value="MCH4563385.1"/>
    <property type="molecule type" value="Genomic_DNA"/>
</dbReference>
<proteinExistence type="predicted"/>
<protein>
    <submittedName>
        <fullName evidence="1">Uncharacterized protein</fullName>
    </submittedName>
</protein>
<comment type="caution">
    <text evidence="1">The sequence shown here is derived from an EMBL/GenBank/DDBJ whole genome shotgun (WGS) entry which is preliminary data.</text>
</comment>
<reference evidence="1 2" key="1">
    <citation type="submission" date="2022-02" db="EMBL/GenBank/DDBJ databases">
        <title>Halomonas fukangensis sp. nov., a halophilic bacterium isolated from a bulk soil of Kalidium foliatum at Fukang.</title>
        <authorList>
            <person name="Huang Y."/>
        </authorList>
    </citation>
    <scope>NUCLEOTIDE SEQUENCE [LARGE SCALE GENOMIC DNA]</scope>
    <source>
        <strain evidence="1 2">EGI 63088</strain>
    </source>
</reference>
<organism evidence="1 2">
    <name type="scientific">Halomonas flagellata</name>
    <dbReference type="NCBI Taxonomy" id="2920385"/>
    <lineage>
        <taxon>Bacteria</taxon>
        <taxon>Pseudomonadati</taxon>
        <taxon>Pseudomonadota</taxon>
        <taxon>Gammaproteobacteria</taxon>
        <taxon>Oceanospirillales</taxon>
        <taxon>Halomonadaceae</taxon>
        <taxon>Halomonas</taxon>
    </lineage>
</organism>
<evidence type="ECO:0000313" key="2">
    <source>
        <dbReference type="Proteomes" id="UP001202117"/>
    </source>
</evidence>
<dbReference type="RefSeq" id="WP_240568093.1">
    <property type="nucleotide sequence ID" value="NZ_JAKVPY010000009.1"/>
</dbReference>
<gene>
    <name evidence="1" type="ORF">MKP05_09610</name>
</gene>
<keyword evidence="2" id="KW-1185">Reference proteome</keyword>
<dbReference type="Proteomes" id="UP001202117">
    <property type="component" value="Unassembled WGS sequence"/>
</dbReference>
<name>A0ABS9RU96_9GAMM</name>
<sequence length="70" mass="7209">MAWRSPAGKACGRLPARGGDETLAAILGDDMGCASTQLGAAGSFQVFVEPVQEQNQALTLALQQAMDASE</sequence>
<accession>A0ABS9RU96</accession>
<evidence type="ECO:0000313" key="1">
    <source>
        <dbReference type="EMBL" id="MCH4563385.1"/>
    </source>
</evidence>